<sequence>MPNPHKKQVLIAPSGMEVSFRGPSLEEGPLPSVFYFALSKKDTLFVDPYNKPSTVWDALGIRVFAVDLPGHGDGFENREAMHYWAQALSQDPFFLEKFVASCGEIVDYLIEKNYTSSGAIGTAGLSRGGFIATQLAAQNTHVSSVLGFAPLTQLSCLTEYQEHAVIPFPQHHLDTLAHLLIDKNIRYYIGNRDLRVSTDACFQCIRTIADAAFEHGRRSPTAELVLFPSIGHKGHGTPPYIFEEGARWLAEKLTN</sequence>
<dbReference type="Gene3D" id="3.40.50.1820">
    <property type="entry name" value="alpha/beta hydrolase"/>
    <property type="match status" value="1"/>
</dbReference>
<dbReference type="HOGENOM" id="CLU_1089258_0_0_0"/>
<dbReference type="KEGG" id="puv:PUV_04080"/>
<dbReference type="STRING" id="765952.PUV_04080"/>
<reference evidence="1 2" key="2">
    <citation type="journal article" date="2011" name="Mol. Biol. Evol.">
        <title>Unity in variety--the pan-genome of the Chlamydiae.</title>
        <authorList>
            <person name="Collingro A."/>
            <person name="Tischler P."/>
            <person name="Weinmaier T."/>
            <person name="Penz T."/>
            <person name="Heinz E."/>
            <person name="Brunham R.C."/>
            <person name="Read T.D."/>
            <person name="Bavoil P.M."/>
            <person name="Sachse K."/>
            <person name="Kahane S."/>
            <person name="Friedman M.G."/>
            <person name="Rattei T."/>
            <person name="Myers G.S."/>
            <person name="Horn M."/>
        </authorList>
    </citation>
    <scope>NUCLEOTIDE SEQUENCE [LARGE SCALE GENOMIC DNA]</scope>
    <source>
        <strain evidence="2">UV7</strain>
    </source>
</reference>
<organism evidence="1 2">
    <name type="scientific">Parachlamydia acanthamoebae (strain UV7)</name>
    <dbReference type="NCBI Taxonomy" id="765952"/>
    <lineage>
        <taxon>Bacteria</taxon>
        <taxon>Pseudomonadati</taxon>
        <taxon>Chlamydiota</taxon>
        <taxon>Chlamydiia</taxon>
        <taxon>Parachlamydiales</taxon>
        <taxon>Parachlamydiaceae</taxon>
        <taxon>Parachlamydia</taxon>
    </lineage>
</organism>
<name>F8KWG0_PARAV</name>
<evidence type="ECO:0000313" key="2">
    <source>
        <dbReference type="Proteomes" id="UP000000495"/>
    </source>
</evidence>
<dbReference type="OrthoDB" id="20929at2"/>
<reference key="1">
    <citation type="journal article" date="2011" name="Mol. Biol. Evol.">
        <title>Unity in variety -- the pan-genome of the Chlamydiae.</title>
        <authorList>
            <person name="Collingro A."/>
            <person name="Tischler P."/>
            <person name="Weinmaier T."/>
            <person name="Penz T."/>
            <person name="Heinz E."/>
            <person name="Brunham R.C."/>
            <person name="Read T.D."/>
            <person name="Bavoil P.M."/>
            <person name="Sachse K."/>
            <person name="Kahane S."/>
            <person name="Friedman M.G."/>
            <person name="Rattei T."/>
            <person name="Myers G.S.A."/>
            <person name="Horn M."/>
        </authorList>
    </citation>
    <scope>NUCLEOTIDE SEQUENCE</scope>
    <source>
        <strain>UV7</strain>
    </source>
</reference>
<dbReference type="eggNOG" id="COG0412">
    <property type="taxonomic scope" value="Bacteria"/>
</dbReference>
<evidence type="ECO:0008006" key="3">
    <source>
        <dbReference type="Google" id="ProtNLM"/>
    </source>
</evidence>
<dbReference type="EMBL" id="FR872580">
    <property type="protein sequence ID" value="CCB85358.1"/>
    <property type="molecule type" value="Genomic_DNA"/>
</dbReference>
<dbReference type="Proteomes" id="UP000000495">
    <property type="component" value="Chromosome"/>
</dbReference>
<dbReference type="RefSeq" id="WP_006340331.1">
    <property type="nucleotide sequence ID" value="NC_015702.1"/>
</dbReference>
<evidence type="ECO:0000313" key="1">
    <source>
        <dbReference type="EMBL" id="CCB85358.1"/>
    </source>
</evidence>
<accession>F8KWG0</accession>
<keyword evidence="2" id="KW-1185">Reference proteome</keyword>
<proteinExistence type="predicted"/>
<gene>
    <name evidence="1" type="ordered locus">PUV_04080</name>
</gene>
<dbReference type="InterPro" id="IPR029058">
    <property type="entry name" value="AB_hydrolase_fold"/>
</dbReference>
<protein>
    <recommendedName>
        <fullName evidence="3">Serine aminopeptidase S33 domain-containing protein</fullName>
    </recommendedName>
</protein>
<dbReference type="SUPFAM" id="SSF53474">
    <property type="entry name" value="alpha/beta-Hydrolases"/>
    <property type="match status" value="1"/>
</dbReference>
<dbReference type="AlphaFoldDB" id="F8KWG0"/>